<evidence type="ECO:0000313" key="2">
    <source>
        <dbReference type="EMBL" id="TWU19837.1"/>
    </source>
</evidence>
<dbReference type="RefSeq" id="WP_302118248.1">
    <property type="nucleotide sequence ID" value="NZ_SJPU01000001.1"/>
</dbReference>
<sequence length="256" mass="29227">MPAFRSPSFLNNDFGSVDLDLLRDFLLPFSDYFVARNFTISADTSFDEDQFKKLARLLRTPTRSAPSELIEAQFHIDEVANDRGMESLILAYSKAGIPLPTDDELTPADLAMRTWMRHPELLRRSNYERIATSQRSFRHYMNRHEKPMPFQLPTTVVINAMEKRLSTFNRDRHRGGGTALWMHDVGDVLAFVVRRGENLKRGEFIEGEKSRYQVQRPAGYDNHGRATQNAAEAIADQSGTFHSSGDGRLWSESVQA</sequence>
<accession>A0A5C6C748</accession>
<dbReference type="AlphaFoldDB" id="A0A5C6C748"/>
<evidence type="ECO:0000313" key="3">
    <source>
        <dbReference type="Proteomes" id="UP000319908"/>
    </source>
</evidence>
<reference evidence="2 3" key="1">
    <citation type="journal article" date="2020" name="Antonie Van Leeuwenhoek">
        <title>Rhodopirellula heiligendammensis sp. nov., Rhodopirellula pilleata sp. nov., and Rhodopirellula solitaria sp. nov. isolated from natural or artificial marine surfaces in Northern Germany and California, USA, and emended description of the genus Rhodopirellula.</title>
        <authorList>
            <person name="Kallscheuer N."/>
            <person name="Wiegand S."/>
            <person name="Jogler M."/>
            <person name="Boedeker C."/>
            <person name="Peeters S.H."/>
            <person name="Rast P."/>
            <person name="Heuer A."/>
            <person name="Jetten M.S.M."/>
            <person name="Rohde M."/>
            <person name="Jogler C."/>
        </authorList>
    </citation>
    <scope>NUCLEOTIDE SEQUENCE [LARGE SCALE GENOMIC DNA]</scope>
    <source>
        <strain evidence="2 3">Poly21</strain>
    </source>
</reference>
<comment type="caution">
    <text evidence="2">The sequence shown here is derived from an EMBL/GenBank/DDBJ whole genome shotgun (WGS) entry which is preliminary data.</text>
</comment>
<proteinExistence type="predicted"/>
<dbReference type="Proteomes" id="UP000319908">
    <property type="component" value="Unassembled WGS sequence"/>
</dbReference>
<name>A0A5C6C748_9BACT</name>
<keyword evidence="3" id="KW-1185">Reference proteome</keyword>
<protein>
    <submittedName>
        <fullName evidence="2">Uncharacterized protein</fullName>
    </submittedName>
</protein>
<dbReference type="EMBL" id="SJPU01000001">
    <property type="protein sequence ID" value="TWU19837.1"/>
    <property type="molecule type" value="Genomic_DNA"/>
</dbReference>
<feature type="region of interest" description="Disordered" evidence="1">
    <location>
        <begin position="237"/>
        <end position="256"/>
    </location>
</feature>
<gene>
    <name evidence="2" type="ORF">Poly21_20150</name>
</gene>
<evidence type="ECO:0000256" key="1">
    <source>
        <dbReference type="SAM" id="MobiDB-lite"/>
    </source>
</evidence>
<organism evidence="2 3">
    <name type="scientific">Allorhodopirellula heiligendammensis</name>
    <dbReference type="NCBI Taxonomy" id="2714739"/>
    <lineage>
        <taxon>Bacteria</taxon>
        <taxon>Pseudomonadati</taxon>
        <taxon>Planctomycetota</taxon>
        <taxon>Planctomycetia</taxon>
        <taxon>Pirellulales</taxon>
        <taxon>Pirellulaceae</taxon>
        <taxon>Allorhodopirellula</taxon>
    </lineage>
</organism>